<dbReference type="InterPro" id="IPR013325">
    <property type="entry name" value="RNA_pol_sigma_r2"/>
</dbReference>
<evidence type="ECO:0000313" key="7">
    <source>
        <dbReference type="EMBL" id="RAJ08882.1"/>
    </source>
</evidence>
<sequence>MHNNLQEESALLQSFAAGDEQAFSVIYQRFYKGLMVFALRFVESTTAEDIIAETFIKLWQTKNEFQSLGQLHQWLRITLRNACLNHIRQDKNASERQQELLYLSDEAIDYQFSTAHLYANLHTRIIQEIEKMPKQQQTILKLFFVEEMSNADIAQQLNISVQAVKNQKVTALKVLRKTFKDEELWLFTGLVSTFMSHFSK</sequence>
<keyword evidence="4" id="KW-0804">Transcription</keyword>
<dbReference type="Proteomes" id="UP000249547">
    <property type="component" value="Unassembled WGS sequence"/>
</dbReference>
<dbReference type="GO" id="GO:0006352">
    <property type="term" value="P:DNA-templated transcription initiation"/>
    <property type="evidence" value="ECO:0007669"/>
    <property type="project" value="InterPro"/>
</dbReference>
<evidence type="ECO:0000256" key="4">
    <source>
        <dbReference type="ARBA" id="ARBA00023163"/>
    </source>
</evidence>
<dbReference type="PANTHER" id="PTHR43133:SF46">
    <property type="entry name" value="RNA POLYMERASE SIGMA-70 FACTOR ECF SUBFAMILY"/>
    <property type="match status" value="1"/>
</dbReference>
<dbReference type="SUPFAM" id="SSF88659">
    <property type="entry name" value="Sigma3 and sigma4 domains of RNA polymerase sigma factors"/>
    <property type="match status" value="1"/>
</dbReference>
<evidence type="ECO:0000259" key="5">
    <source>
        <dbReference type="Pfam" id="PF04542"/>
    </source>
</evidence>
<gene>
    <name evidence="7" type="ORF">LX64_01536</name>
</gene>
<dbReference type="InterPro" id="IPR007627">
    <property type="entry name" value="RNA_pol_sigma70_r2"/>
</dbReference>
<dbReference type="PANTHER" id="PTHR43133">
    <property type="entry name" value="RNA POLYMERASE ECF-TYPE SIGMA FACTO"/>
    <property type="match status" value="1"/>
</dbReference>
<dbReference type="InterPro" id="IPR014284">
    <property type="entry name" value="RNA_pol_sigma-70_dom"/>
</dbReference>
<dbReference type="Pfam" id="PF04542">
    <property type="entry name" value="Sigma70_r2"/>
    <property type="match status" value="1"/>
</dbReference>
<dbReference type="Gene3D" id="1.10.1740.10">
    <property type="match status" value="1"/>
</dbReference>
<keyword evidence="2" id="KW-0805">Transcription regulation</keyword>
<dbReference type="NCBIfam" id="TIGR02937">
    <property type="entry name" value="sigma70-ECF"/>
    <property type="match status" value="1"/>
</dbReference>
<evidence type="ECO:0000256" key="3">
    <source>
        <dbReference type="ARBA" id="ARBA00023082"/>
    </source>
</evidence>
<evidence type="ECO:0000313" key="8">
    <source>
        <dbReference type="Proteomes" id="UP000249547"/>
    </source>
</evidence>
<keyword evidence="3" id="KW-0731">Sigma factor</keyword>
<dbReference type="GO" id="GO:0016987">
    <property type="term" value="F:sigma factor activity"/>
    <property type="evidence" value="ECO:0007669"/>
    <property type="project" value="UniProtKB-KW"/>
</dbReference>
<dbReference type="SUPFAM" id="SSF88946">
    <property type="entry name" value="Sigma2 domain of RNA polymerase sigma factors"/>
    <property type="match status" value="1"/>
</dbReference>
<feature type="domain" description="RNA polymerase sigma-70 region 2" evidence="5">
    <location>
        <begin position="26"/>
        <end position="91"/>
    </location>
</feature>
<proteinExistence type="inferred from homology"/>
<protein>
    <submittedName>
        <fullName evidence="7">RNA polymerase sigma-70 factor (ECF subfamily)</fullName>
    </submittedName>
</protein>
<evidence type="ECO:0000259" key="6">
    <source>
        <dbReference type="Pfam" id="PF08281"/>
    </source>
</evidence>
<feature type="domain" description="RNA polymerase sigma factor 70 region 4 type 2" evidence="6">
    <location>
        <begin position="124"/>
        <end position="173"/>
    </location>
</feature>
<name>A0A327QZ14_9BACT</name>
<comment type="caution">
    <text evidence="7">The sequence shown here is derived from an EMBL/GenBank/DDBJ whole genome shotgun (WGS) entry which is preliminary data.</text>
</comment>
<dbReference type="RefSeq" id="WP_111596976.1">
    <property type="nucleotide sequence ID" value="NZ_QLLL01000002.1"/>
</dbReference>
<organism evidence="7 8">
    <name type="scientific">Chitinophaga skermanii</name>
    <dbReference type="NCBI Taxonomy" id="331697"/>
    <lineage>
        <taxon>Bacteria</taxon>
        <taxon>Pseudomonadati</taxon>
        <taxon>Bacteroidota</taxon>
        <taxon>Chitinophagia</taxon>
        <taxon>Chitinophagales</taxon>
        <taxon>Chitinophagaceae</taxon>
        <taxon>Chitinophaga</taxon>
    </lineage>
</organism>
<dbReference type="CDD" id="cd06171">
    <property type="entry name" value="Sigma70_r4"/>
    <property type="match status" value="1"/>
</dbReference>
<evidence type="ECO:0000256" key="2">
    <source>
        <dbReference type="ARBA" id="ARBA00023015"/>
    </source>
</evidence>
<dbReference type="InterPro" id="IPR013249">
    <property type="entry name" value="RNA_pol_sigma70_r4_t2"/>
</dbReference>
<dbReference type="InterPro" id="IPR036388">
    <property type="entry name" value="WH-like_DNA-bd_sf"/>
</dbReference>
<dbReference type="EMBL" id="QLLL01000002">
    <property type="protein sequence ID" value="RAJ08882.1"/>
    <property type="molecule type" value="Genomic_DNA"/>
</dbReference>
<comment type="similarity">
    <text evidence="1">Belongs to the sigma-70 factor family. ECF subfamily.</text>
</comment>
<dbReference type="GO" id="GO:0003677">
    <property type="term" value="F:DNA binding"/>
    <property type="evidence" value="ECO:0007669"/>
    <property type="project" value="InterPro"/>
</dbReference>
<dbReference type="AlphaFoldDB" id="A0A327QZ14"/>
<accession>A0A327QZ14</accession>
<dbReference type="Gene3D" id="1.10.10.10">
    <property type="entry name" value="Winged helix-like DNA-binding domain superfamily/Winged helix DNA-binding domain"/>
    <property type="match status" value="1"/>
</dbReference>
<keyword evidence="8" id="KW-1185">Reference proteome</keyword>
<dbReference type="InterPro" id="IPR013324">
    <property type="entry name" value="RNA_pol_sigma_r3/r4-like"/>
</dbReference>
<dbReference type="InterPro" id="IPR039425">
    <property type="entry name" value="RNA_pol_sigma-70-like"/>
</dbReference>
<evidence type="ECO:0000256" key="1">
    <source>
        <dbReference type="ARBA" id="ARBA00010641"/>
    </source>
</evidence>
<dbReference type="Pfam" id="PF08281">
    <property type="entry name" value="Sigma70_r4_2"/>
    <property type="match status" value="1"/>
</dbReference>
<reference evidence="7 8" key="1">
    <citation type="submission" date="2018-06" db="EMBL/GenBank/DDBJ databases">
        <title>Genomic Encyclopedia of Archaeal and Bacterial Type Strains, Phase II (KMG-II): from individual species to whole genera.</title>
        <authorList>
            <person name="Goeker M."/>
        </authorList>
    </citation>
    <scope>NUCLEOTIDE SEQUENCE [LARGE SCALE GENOMIC DNA]</scope>
    <source>
        <strain evidence="7 8">DSM 23857</strain>
    </source>
</reference>